<dbReference type="GO" id="GO:0005886">
    <property type="term" value="C:plasma membrane"/>
    <property type="evidence" value="ECO:0007669"/>
    <property type="project" value="UniProtKB-SubCell"/>
</dbReference>
<dbReference type="KEGG" id="cohn:KCTCHS21_18020"/>
<dbReference type="InterPro" id="IPR027304">
    <property type="entry name" value="Trigger_fact/SurA_dom_sf"/>
</dbReference>
<keyword evidence="4" id="KW-0143">Chaperone</keyword>
<proteinExistence type="predicted"/>
<keyword evidence="2" id="KW-1003">Cell membrane</keyword>
<dbReference type="Gene3D" id="1.10.4030.10">
    <property type="entry name" value="Porin chaperone SurA, peptide-binding domain"/>
    <property type="match status" value="1"/>
</dbReference>
<sequence>MIKKLKYLSIVAIIIAVTATVATSVFASSPISIDSLFSGMKANLSKPGDLPDGNVIAKVGSKEITYKEFRENSENVKMFEKKAGASLNRSNNDILNDMIKKQLTVQYAIEKGIVVSDEEVQSYANEQREALQTVSEEAKEALKNLINISGLSENEYWKSDVLLSKYRNWIIINKLIESDNSLYTLEAFNSFQESLLKNSSQNVDIDQQNFAAIK</sequence>
<name>A0A3T1D2R7_9BACL</name>
<keyword evidence="6" id="KW-1185">Reference proteome</keyword>
<dbReference type="RefSeq" id="WP_130606907.1">
    <property type="nucleotide sequence ID" value="NZ_AP019400.1"/>
</dbReference>
<evidence type="ECO:0000256" key="3">
    <source>
        <dbReference type="ARBA" id="ARBA00023136"/>
    </source>
</evidence>
<dbReference type="Pfam" id="PF13624">
    <property type="entry name" value="SurA_N_3"/>
    <property type="match status" value="1"/>
</dbReference>
<evidence type="ECO:0000313" key="5">
    <source>
        <dbReference type="EMBL" id="BBI32403.1"/>
    </source>
</evidence>
<accession>A0A3T1D2R7</accession>
<evidence type="ECO:0000256" key="2">
    <source>
        <dbReference type="ARBA" id="ARBA00022475"/>
    </source>
</evidence>
<evidence type="ECO:0000256" key="1">
    <source>
        <dbReference type="ARBA" id="ARBA00004236"/>
    </source>
</evidence>
<dbReference type="PANTHER" id="PTHR47529">
    <property type="entry name" value="PEPTIDYL-PROLYL CIS-TRANS ISOMERASE D"/>
    <property type="match status" value="1"/>
</dbReference>
<dbReference type="AlphaFoldDB" id="A0A3T1D2R7"/>
<organism evidence="5 6">
    <name type="scientific">Cohnella abietis</name>
    <dbReference type="NCBI Taxonomy" id="2507935"/>
    <lineage>
        <taxon>Bacteria</taxon>
        <taxon>Bacillati</taxon>
        <taxon>Bacillota</taxon>
        <taxon>Bacilli</taxon>
        <taxon>Bacillales</taxon>
        <taxon>Paenibacillaceae</taxon>
        <taxon>Cohnella</taxon>
    </lineage>
</organism>
<evidence type="ECO:0008006" key="7">
    <source>
        <dbReference type="Google" id="ProtNLM"/>
    </source>
</evidence>
<evidence type="ECO:0000313" key="6">
    <source>
        <dbReference type="Proteomes" id="UP000289856"/>
    </source>
</evidence>
<gene>
    <name evidence="5" type="ORF">KCTCHS21_18020</name>
</gene>
<dbReference type="Proteomes" id="UP000289856">
    <property type="component" value="Chromosome"/>
</dbReference>
<keyword evidence="3" id="KW-0472">Membrane</keyword>
<dbReference type="SUPFAM" id="SSF109998">
    <property type="entry name" value="Triger factor/SurA peptide-binding domain-like"/>
    <property type="match status" value="1"/>
</dbReference>
<dbReference type="OrthoDB" id="2660811at2"/>
<dbReference type="PANTHER" id="PTHR47529:SF1">
    <property type="entry name" value="PERIPLASMIC CHAPERONE PPID"/>
    <property type="match status" value="1"/>
</dbReference>
<protein>
    <recommendedName>
        <fullName evidence="7">Peptidylprolyl isomerase</fullName>
    </recommendedName>
</protein>
<reference evidence="5 6" key="1">
    <citation type="submission" date="2019-01" db="EMBL/GenBank/DDBJ databases">
        <title>Complete genome sequence of Cohnella hallensis HS21 isolated from Korean fir (Abies koreana) rhizospheric soil.</title>
        <authorList>
            <person name="Jiang L."/>
            <person name="Kang S.W."/>
            <person name="Kim S."/>
            <person name="Jung J."/>
            <person name="Kim C.Y."/>
            <person name="Kim D.H."/>
            <person name="Kim S.W."/>
            <person name="Lee J."/>
        </authorList>
    </citation>
    <scope>NUCLEOTIDE SEQUENCE [LARGE SCALE GENOMIC DNA]</scope>
    <source>
        <strain evidence="5 6">HS21</strain>
    </source>
</reference>
<dbReference type="InterPro" id="IPR052029">
    <property type="entry name" value="PpiD_chaperone"/>
</dbReference>
<evidence type="ECO:0000256" key="4">
    <source>
        <dbReference type="ARBA" id="ARBA00023186"/>
    </source>
</evidence>
<comment type="subcellular location">
    <subcellularLocation>
        <location evidence="1">Cell membrane</location>
    </subcellularLocation>
</comment>
<dbReference type="EMBL" id="AP019400">
    <property type="protein sequence ID" value="BBI32403.1"/>
    <property type="molecule type" value="Genomic_DNA"/>
</dbReference>